<proteinExistence type="predicted"/>
<evidence type="ECO:0000313" key="8">
    <source>
        <dbReference type="Proteomes" id="UP000464214"/>
    </source>
</evidence>
<evidence type="ECO:0000256" key="2">
    <source>
        <dbReference type="ARBA" id="ARBA00022801"/>
    </source>
</evidence>
<feature type="active site" evidence="5">
    <location>
        <position position="179"/>
    </location>
</feature>
<dbReference type="GO" id="GO:0005737">
    <property type="term" value="C:cytoplasm"/>
    <property type="evidence" value="ECO:0007669"/>
    <property type="project" value="InterPro"/>
</dbReference>
<dbReference type="GO" id="GO:0000156">
    <property type="term" value="F:phosphorelay response regulator activity"/>
    <property type="evidence" value="ECO:0007669"/>
    <property type="project" value="InterPro"/>
</dbReference>
<dbReference type="AlphaFoldDB" id="A0A6P1NRB1"/>
<dbReference type="Pfam" id="PF01339">
    <property type="entry name" value="CheB_methylest"/>
    <property type="match status" value="1"/>
</dbReference>
<dbReference type="KEGG" id="nib:GU926_01635"/>
<evidence type="ECO:0000256" key="5">
    <source>
        <dbReference type="PROSITE-ProRule" id="PRU00050"/>
    </source>
</evidence>
<reference evidence="7 8" key="1">
    <citation type="submission" date="2020-01" db="EMBL/GenBank/DDBJ databases">
        <authorList>
            <person name="Kim M."/>
        </authorList>
    </citation>
    <scope>NUCLEOTIDE SEQUENCE [LARGE SCALE GENOMIC DNA]</scope>
    <source>
        <strain evidence="7 8">BT10</strain>
    </source>
</reference>
<evidence type="ECO:0000256" key="1">
    <source>
        <dbReference type="ARBA" id="ARBA00022500"/>
    </source>
</evidence>
<sequence>MQHAQSHKFRVLIGDSSVRSRLVLSGMFNAEPFLEVVDTAQTQEELLYKAFDLQPDVIVAQPGLTVSGKLPFFMPIYDAGSQLLVMVSQRNEQFADHILYGAKQEEKVKGEATFRQIRSTMSVKQEVLEKLRNWVQTCSKSLSGKTLQPKLVLPRVKGHDIHLPIPQEHPLCVVVVGASTGGSTALEYVVRDLEVAQPTVVLVALHMPEKFTKRLARRLQKLTNWRVEEGVQGMRLKANTVIIAPGGKDMLVRRNALQPEYLTLDLVPAVSPVQESPSVDVLMQSAAACAGENVLGVIMTGMGQDGTKGAKEIRNKGGVIIAQNAATSSIFGMAKSAIENGVVNGVVALGQIHSMISRFAADRHLSQALQSELSR</sequence>
<feature type="domain" description="CheB-type methylesterase" evidence="6">
    <location>
        <begin position="170"/>
        <end position="356"/>
    </location>
</feature>
<dbReference type="CDD" id="cd16432">
    <property type="entry name" value="CheB_Rec"/>
    <property type="match status" value="1"/>
</dbReference>
<name>A0A6P1NRB1_9BACT</name>
<gene>
    <name evidence="7" type="ORF">GU926_01635</name>
</gene>
<dbReference type="GO" id="GO:0008984">
    <property type="term" value="F:protein-glutamate methylesterase activity"/>
    <property type="evidence" value="ECO:0007669"/>
    <property type="project" value="UniProtKB-EC"/>
</dbReference>
<dbReference type="Proteomes" id="UP000464214">
    <property type="component" value="Chromosome"/>
</dbReference>
<accession>A0A6P1NRB1</accession>
<comment type="catalytic activity">
    <reaction evidence="4">
        <text>[protein]-L-glutamate 5-O-methyl ester + H2O = L-glutamyl-[protein] + methanol + H(+)</text>
        <dbReference type="Rhea" id="RHEA:23236"/>
        <dbReference type="Rhea" id="RHEA-COMP:10208"/>
        <dbReference type="Rhea" id="RHEA-COMP:10311"/>
        <dbReference type="ChEBI" id="CHEBI:15377"/>
        <dbReference type="ChEBI" id="CHEBI:15378"/>
        <dbReference type="ChEBI" id="CHEBI:17790"/>
        <dbReference type="ChEBI" id="CHEBI:29973"/>
        <dbReference type="ChEBI" id="CHEBI:82795"/>
        <dbReference type="EC" id="3.1.1.61"/>
    </reaction>
</comment>
<dbReference type="RefSeq" id="WP_160688418.1">
    <property type="nucleotide sequence ID" value="NZ_CP047897.1"/>
</dbReference>
<evidence type="ECO:0000256" key="4">
    <source>
        <dbReference type="ARBA" id="ARBA00048267"/>
    </source>
</evidence>
<keyword evidence="2 5" id="KW-0378">Hydrolase</keyword>
<keyword evidence="1 5" id="KW-0145">Chemotaxis</keyword>
<organism evidence="7 8">
    <name type="scientific">Nibribacter ruber</name>
    <dbReference type="NCBI Taxonomy" id="2698458"/>
    <lineage>
        <taxon>Bacteria</taxon>
        <taxon>Pseudomonadati</taxon>
        <taxon>Bacteroidota</taxon>
        <taxon>Cytophagia</taxon>
        <taxon>Cytophagales</taxon>
        <taxon>Hymenobacteraceae</taxon>
        <taxon>Nibribacter</taxon>
    </lineage>
</organism>
<dbReference type="InterPro" id="IPR035909">
    <property type="entry name" value="CheB_C"/>
</dbReference>
<dbReference type="Gene3D" id="3.40.50.180">
    <property type="entry name" value="Methylesterase CheB, C-terminal domain"/>
    <property type="match status" value="1"/>
</dbReference>
<dbReference type="PANTHER" id="PTHR42872:SF6">
    <property type="entry name" value="PROTEIN-GLUTAMATE METHYLESTERASE_PROTEIN-GLUTAMINE GLUTAMINASE"/>
    <property type="match status" value="1"/>
</dbReference>
<dbReference type="PANTHER" id="PTHR42872">
    <property type="entry name" value="PROTEIN-GLUTAMATE METHYLESTERASE/PROTEIN-GLUTAMINE GLUTAMINASE"/>
    <property type="match status" value="1"/>
</dbReference>
<dbReference type="GO" id="GO:0006935">
    <property type="term" value="P:chemotaxis"/>
    <property type="evidence" value="ECO:0007669"/>
    <property type="project" value="UniProtKB-UniRule"/>
</dbReference>
<dbReference type="InterPro" id="IPR000673">
    <property type="entry name" value="Sig_transdc_resp-reg_Me-estase"/>
</dbReference>
<feature type="active site" evidence="5">
    <location>
        <position position="305"/>
    </location>
</feature>
<feature type="active site" evidence="5">
    <location>
        <position position="206"/>
    </location>
</feature>
<dbReference type="EMBL" id="CP047897">
    <property type="protein sequence ID" value="QHL86217.1"/>
    <property type="molecule type" value="Genomic_DNA"/>
</dbReference>
<dbReference type="EC" id="3.1.1.61" evidence="3"/>
<dbReference type="SUPFAM" id="SSF52738">
    <property type="entry name" value="Methylesterase CheB, C-terminal domain"/>
    <property type="match status" value="1"/>
</dbReference>
<evidence type="ECO:0000256" key="3">
    <source>
        <dbReference type="ARBA" id="ARBA00039140"/>
    </source>
</evidence>
<dbReference type="InterPro" id="IPR008248">
    <property type="entry name" value="CheB-like"/>
</dbReference>
<evidence type="ECO:0000313" key="7">
    <source>
        <dbReference type="EMBL" id="QHL86217.1"/>
    </source>
</evidence>
<dbReference type="PROSITE" id="PS50122">
    <property type="entry name" value="CHEB"/>
    <property type="match status" value="1"/>
</dbReference>
<protein>
    <recommendedName>
        <fullName evidence="3">protein-glutamate methylesterase</fullName>
        <ecNumber evidence="3">3.1.1.61</ecNumber>
    </recommendedName>
</protein>
<keyword evidence="8" id="KW-1185">Reference proteome</keyword>
<dbReference type="PIRSF" id="PIRSF000876">
    <property type="entry name" value="RR_chemtxs_CheB"/>
    <property type="match status" value="1"/>
</dbReference>
<evidence type="ECO:0000259" key="6">
    <source>
        <dbReference type="PROSITE" id="PS50122"/>
    </source>
</evidence>